<dbReference type="GO" id="GO:0000224">
    <property type="term" value="F:peptide-N4-(N-acetyl-beta-glucosaminyl)asparagine amidase activity"/>
    <property type="evidence" value="ECO:0007669"/>
    <property type="project" value="TreeGrafter"/>
</dbReference>
<dbReference type="EMBL" id="JACHVC010000013">
    <property type="protein sequence ID" value="MBC2607513.1"/>
    <property type="molecule type" value="Genomic_DNA"/>
</dbReference>
<dbReference type="PROSITE" id="PS51257">
    <property type="entry name" value="PROKAR_LIPOPROTEIN"/>
    <property type="match status" value="1"/>
</dbReference>
<dbReference type="Proteomes" id="UP000526501">
    <property type="component" value="Unassembled WGS sequence"/>
</dbReference>
<dbReference type="AlphaFoldDB" id="A0A7X1BAN4"/>
<dbReference type="GO" id="GO:0005829">
    <property type="term" value="C:cytosol"/>
    <property type="evidence" value="ECO:0007669"/>
    <property type="project" value="TreeGrafter"/>
</dbReference>
<dbReference type="SUPFAM" id="SSF48208">
    <property type="entry name" value="Six-hairpin glycosidases"/>
    <property type="match status" value="1"/>
</dbReference>
<evidence type="ECO:0000313" key="3">
    <source>
        <dbReference type="EMBL" id="MBC2607513.1"/>
    </source>
</evidence>
<feature type="transmembrane region" description="Helical" evidence="1">
    <location>
        <begin position="7"/>
        <end position="27"/>
    </location>
</feature>
<dbReference type="Pfam" id="PF07971">
    <property type="entry name" value="Glyco_hydro_92"/>
    <property type="match status" value="1"/>
</dbReference>
<keyword evidence="1" id="KW-0472">Membrane</keyword>
<dbReference type="Gene3D" id="3.30.2080.10">
    <property type="entry name" value="GH92 mannosidase domain"/>
    <property type="match status" value="1"/>
</dbReference>
<comment type="caution">
    <text evidence="3">The sequence shown here is derived from an EMBL/GenBank/DDBJ whole genome shotgun (WGS) entry which is preliminary data.</text>
</comment>
<keyword evidence="1" id="KW-1133">Transmembrane helix</keyword>
<dbReference type="NCBIfam" id="TIGR01180">
    <property type="entry name" value="aman2_put"/>
    <property type="match status" value="1"/>
</dbReference>
<evidence type="ECO:0000259" key="2">
    <source>
        <dbReference type="PROSITE" id="PS50022"/>
    </source>
</evidence>
<protein>
    <submittedName>
        <fullName evidence="3">Glycoside hydrolase family 92 protein</fullName>
    </submittedName>
</protein>
<name>A0A7X1BAN4_9BACT</name>
<keyword evidence="3" id="KW-0378">Hydrolase</keyword>
<evidence type="ECO:0000256" key="1">
    <source>
        <dbReference type="SAM" id="Phobius"/>
    </source>
</evidence>
<dbReference type="Gene3D" id="1.20.1050.60">
    <property type="entry name" value="alpha-1,2-mannosidase"/>
    <property type="match status" value="1"/>
</dbReference>
<dbReference type="InterPro" id="IPR005887">
    <property type="entry name" value="GH92_a_mannosidase_put"/>
</dbReference>
<evidence type="ECO:0000313" key="4">
    <source>
        <dbReference type="Proteomes" id="UP000526501"/>
    </source>
</evidence>
<dbReference type="InterPro" id="IPR050883">
    <property type="entry name" value="PNGase"/>
</dbReference>
<reference evidence="3 4" key="1">
    <citation type="submission" date="2020-07" db="EMBL/GenBank/DDBJ databases">
        <authorList>
            <person name="Feng X."/>
        </authorList>
    </citation>
    <scope>NUCLEOTIDE SEQUENCE [LARGE SCALE GENOMIC DNA]</scope>
    <source>
        <strain evidence="3 4">JCM23202</strain>
    </source>
</reference>
<feature type="domain" description="F5/8 type C" evidence="2">
    <location>
        <begin position="880"/>
        <end position="987"/>
    </location>
</feature>
<proteinExistence type="predicted"/>
<dbReference type="InterPro" id="IPR041371">
    <property type="entry name" value="GH92_N"/>
</dbReference>
<organism evidence="3 4">
    <name type="scientific">Pelagicoccus albus</name>
    <dbReference type="NCBI Taxonomy" id="415222"/>
    <lineage>
        <taxon>Bacteria</taxon>
        <taxon>Pseudomonadati</taxon>
        <taxon>Verrucomicrobiota</taxon>
        <taxon>Opitutia</taxon>
        <taxon>Puniceicoccales</taxon>
        <taxon>Pelagicoccaceae</taxon>
        <taxon>Pelagicoccus</taxon>
    </lineage>
</organism>
<dbReference type="GO" id="GO:0006516">
    <property type="term" value="P:glycoprotein catabolic process"/>
    <property type="evidence" value="ECO:0007669"/>
    <property type="project" value="TreeGrafter"/>
</dbReference>
<dbReference type="InterPro" id="IPR014718">
    <property type="entry name" value="GH-type_carb-bd"/>
</dbReference>
<dbReference type="InterPro" id="IPR000421">
    <property type="entry name" value="FA58C"/>
</dbReference>
<accession>A0A7X1BAN4</accession>
<dbReference type="GO" id="GO:0005975">
    <property type="term" value="P:carbohydrate metabolic process"/>
    <property type="evidence" value="ECO:0007669"/>
    <property type="project" value="InterPro"/>
</dbReference>
<dbReference type="InterPro" id="IPR012939">
    <property type="entry name" value="Glyco_hydro_92"/>
</dbReference>
<dbReference type="InterPro" id="IPR059177">
    <property type="entry name" value="GH29D-like_dom"/>
</dbReference>
<dbReference type="FunFam" id="1.20.1050.60:FF:000001">
    <property type="entry name" value="Putative alpha-1,2-mannosidase"/>
    <property type="match status" value="1"/>
</dbReference>
<dbReference type="Pfam" id="PF00754">
    <property type="entry name" value="F5_F8_type_C"/>
    <property type="match status" value="1"/>
</dbReference>
<dbReference type="Gene3D" id="1.20.1610.10">
    <property type="entry name" value="alpha-1,2-mannosidases domains"/>
    <property type="match status" value="1"/>
</dbReference>
<gene>
    <name evidence="3" type="ORF">H5P27_15780</name>
</gene>
<dbReference type="Gene3D" id="2.60.120.260">
    <property type="entry name" value="Galactose-binding domain-like"/>
    <property type="match status" value="1"/>
</dbReference>
<keyword evidence="4" id="KW-1185">Reference proteome</keyword>
<dbReference type="Pfam" id="PF17678">
    <property type="entry name" value="Glyco_hydro_92N"/>
    <property type="match status" value="1"/>
</dbReference>
<dbReference type="Pfam" id="PF13290">
    <property type="entry name" value="CHB_HEX_C_1"/>
    <property type="match status" value="1"/>
</dbReference>
<dbReference type="PANTHER" id="PTHR12143">
    <property type="entry name" value="PEPTIDE N-GLYCANASE PNGASE -RELATED"/>
    <property type="match status" value="1"/>
</dbReference>
<dbReference type="PROSITE" id="PS50022">
    <property type="entry name" value="FA58C_3"/>
    <property type="match status" value="1"/>
</dbReference>
<dbReference type="GO" id="GO:0030246">
    <property type="term" value="F:carbohydrate binding"/>
    <property type="evidence" value="ECO:0007669"/>
    <property type="project" value="InterPro"/>
</dbReference>
<keyword evidence="1" id="KW-0812">Transmembrane</keyword>
<dbReference type="Gene3D" id="2.70.98.10">
    <property type="match status" value="1"/>
</dbReference>
<dbReference type="RefSeq" id="WP_185661396.1">
    <property type="nucleotide sequence ID" value="NZ_CAWPOO010000013.1"/>
</dbReference>
<dbReference type="InterPro" id="IPR008928">
    <property type="entry name" value="6-hairpin_glycosidase_sf"/>
</dbReference>
<dbReference type="FunFam" id="3.30.2080.10:FF:000001">
    <property type="entry name" value="Alpha-1,2-mannosidase subfamily"/>
    <property type="match status" value="1"/>
</dbReference>
<dbReference type="InterPro" id="IPR008979">
    <property type="entry name" value="Galactose-bd-like_sf"/>
</dbReference>
<dbReference type="PANTHER" id="PTHR12143:SF39">
    <property type="entry name" value="SECRETED PROTEIN"/>
    <property type="match status" value="1"/>
</dbReference>
<dbReference type="SUPFAM" id="SSF49785">
    <property type="entry name" value="Galactose-binding domain-like"/>
    <property type="match status" value="1"/>
</dbReference>
<sequence>MNTRGNVIGSVMVALAGVFFIVCALFTSGCGGSSETVSAKQPVDYVDPFIGTGGHGHTFPGATAPFGMVQASPDTRILGWDAVSGYHYTDNFIYGFSHTHLSGVGIPDYCDILVMPQAGEGTIATPIPEEDINGYGAHFSHDQETASPGFYSVHLKEPNIDVQLTTTERVALHQYTFNDTSSEQSVVIDLAHRDKVIDSFVEVRGDRDLVGYRHSSAWAPTQKLFFAIRFERPIKSLSIFEDGTGVEGKSTQGKALRALLNFDQAADTIQMKVALSPVSIEGAIKNLDTEMPSWDFDSIHANTRDTWNNLLEKIEIETEDEAKKTIFYSALYHTYVSPNLFSDVDGSYRGRDDQIHKADHPYYTVFSLWDTFRSLHPLMTILEPEATEDWVKTFLLMHEQGGLLPVWDLAGNETFCMNGYHSVSVIADAYLKGIQGFDTELALEAMQNSANQSHFGLNGYNSVGYVGRDHGREGVSRTLEYTYDDWCIAVFADAIGNADVSSTFFKRALNYKNLYSPEDGFFRARENGGWYEPFDENEINFNYTEGNAWHYRFAVPHDVRGLVELYGGDENFKNALDALFNAPSDLAGRHQPDVSGLIGQYAHGNEPSHHVAYLYNYIGVPSETQRRIRETLLTMYSTDPDGLSGNEDCGQMSAWYILSSIGIYQVAPGSLQYSIGSPLFDKASIDLGNGKAFTVIAKNQADENAYIQSISLNGKPLERSYLTHEEIMSGSTLELTMGAEPNLDWATDVANRPMTSNEAAALVPAPLITSPRAFKDSTEIVMTSLEPGTEIWYTLDGSEPKVGESNLYTGPFTLEDTTYMAAIASKNGVGSTTALAETHRFDARLHVEVNTPIHPQYTAGGPAGLVDGIIGTADFTTGRWQGYEDTDLEVVVDLGEIGDIESAEVGFLEDPDSYIRYPNDVEFAVSVDGENYEVVQTVSIPTSGPDVRESSTRRIQMTTPSEGRYLRVRATSPGDVQAWSSTEMIKSFLFCDEIQVDWQ</sequence>